<comment type="caution">
    <text evidence="2">The sequence shown here is derived from an EMBL/GenBank/DDBJ whole genome shotgun (WGS) entry which is preliminary data.</text>
</comment>
<organism evidence="2 3">
    <name type="scientific">Rhodovulum steppense</name>
    <dbReference type="NCBI Taxonomy" id="540251"/>
    <lineage>
        <taxon>Bacteria</taxon>
        <taxon>Pseudomonadati</taxon>
        <taxon>Pseudomonadota</taxon>
        <taxon>Alphaproteobacteria</taxon>
        <taxon>Rhodobacterales</taxon>
        <taxon>Paracoccaceae</taxon>
        <taxon>Rhodovulum</taxon>
    </lineage>
</organism>
<name>A0A4R1YHX1_9RHOB</name>
<feature type="region of interest" description="Disordered" evidence="1">
    <location>
        <begin position="47"/>
        <end position="66"/>
    </location>
</feature>
<sequence length="83" mass="8439">MAGAAVLASDSWPAGVVAAREGRCALAGPNDWPAAIERLIADPARARAPAQANAEALRRPDPAASQRALWDDLLGTGGGNAPR</sequence>
<gene>
    <name evidence="2" type="ORF">EV216_13621</name>
</gene>
<dbReference type="Proteomes" id="UP000295277">
    <property type="component" value="Unassembled WGS sequence"/>
</dbReference>
<keyword evidence="3" id="KW-1185">Reference proteome</keyword>
<dbReference type="EMBL" id="SLVM01000036">
    <property type="protein sequence ID" value="TCM75893.1"/>
    <property type="molecule type" value="Genomic_DNA"/>
</dbReference>
<reference evidence="2 3" key="1">
    <citation type="submission" date="2019-03" db="EMBL/GenBank/DDBJ databases">
        <title>Genomic Encyclopedia of Type Strains, Phase IV (KMG-IV): sequencing the most valuable type-strain genomes for metagenomic binning, comparative biology and taxonomic classification.</title>
        <authorList>
            <person name="Goeker M."/>
        </authorList>
    </citation>
    <scope>NUCLEOTIDE SEQUENCE [LARGE SCALE GENOMIC DNA]</scope>
    <source>
        <strain evidence="2 3">DSM 21153</strain>
    </source>
</reference>
<proteinExistence type="predicted"/>
<evidence type="ECO:0000256" key="1">
    <source>
        <dbReference type="SAM" id="MobiDB-lite"/>
    </source>
</evidence>
<evidence type="ECO:0008006" key="4">
    <source>
        <dbReference type="Google" id="ProtNLM"/>
    </source>
</evidence>
<protein>
    <recommendedName>
        <fullName evidence="4">Glycosyl transferase family 1</fullName>
    </recommendedName>
</protein>
<accession>A0A4R1YHX1</accession>
<evidence type="ECO:0000313" key="3">
    <source>
        <dbReference type="Proteomes" id="UP000295277"/>
    </source>
</evidence>
<dbReference type="AlphaFoldDB" id="A0A4R1YHX1"/>
<dbReference type="RefSeq" id="WP_132696818.1">
    <property type="nucleotide sequence ID" value="NZ_SLVM01000036.1"/>
</dbReference>
<evidence type="ECO:0000313" key="2">
    <source>
        <dbReference type="EMBL" id="TCM75893.1"/>
    </source>
</evidence>